<evidence type="ECO:0000313" key="2">
    <source>
        <dbReference type="EMBL" id="AFU98200.2"/>
    </source>
</evidence>
<dbReference type="PANTHER" id="PTHR43056:SF5">
    <property type="entry name" value="PEPTIDASE S9 PROLYL OLIGOPEPTIDASE CATALYTIC DOMAIN-CONTAINING PROTEIN"/>
    <property type="match status" value="1"/>
</dbReference>
<dbReference type="InterPro" id="IPR011042">
    <property type="entry name" value="6-blade_b-propeller_TolB-like"/>
</dbReference>
<gene>
    <name evidence="2" type="ordered locus">M5M_04965</name>
</gene>
<name>K4KJ46_SIMAS</name>
<dbReference type="Gene3D" id="3.40.50.1820">
    <property type="entry name" value="alpha/beta hydrolase"/>
    <property type="match status" value="1"/>
</dbReference>
<dbReference type="InterPro" id="IPR029058">
    <property type="entry name" value="AB_hydrolase_fold"/>
</dbReference>
<protein>
    <submittedName>
        <fullName evidence="2">Prolyl oligopeptidase family protein</fullName>
    </submittedName>
</protein>
<dbReference type="KEGG" id="saga:M5M_04965"/>
<dbReference type="Pfam" id="PF00326">
    <property type="entry name" value="Peptidase_S9"/>
    <property type="match status" value="1"/>
</dbReference>
<dbReference type="OrthoDB" id="4269629at2"/>
<dbReference type="eggNOG" id="COG1506">
    <property type="taxonomic scope" value="Bacteria"/>
</dbReference>
<sequence>MNEPEIRTYGSWRSPIQAHMLTQAGVRLAEPRLFKGHSYWLESRPSEQGRSVLVCDKGSGPEDINPPGVSIRSSVNEYGGGAYCLAERQGATHLFYVDAADQQVYSLNLSDHTRQAVTGQVDARYADLTYHPTLDVLIAVEETGAQSNAESIHRLVALRPDTRYRQILAEGCDFFASPAISPDGTALCWLSWNHPHMPWDQNQCWLSSIDANGLRDVRPINPPNSSSFQPAWSPNGRLLVVNDASGWWNLCEWNGREWHNILPMEAEFALPQWQFGMACYGFLDENTLLTFYTRDGLWHAGTLGLENRHWQPQDWPFSSLSALACEHGQALFLGASAHQAEAVIRWRGKDFASLKTSIAQHIDHSYIAAPKAIAFDTSDNCQAYGFYYPPTNPAYRAPEQNLPPLIVLSHGGPTGATDASLNIKIQFWTSRGFAVMDVNYRGSTGFGTAYRQQLNGHWGIRDVDDLCYAARYAVEQGWADPDKLIVKGSSAGGYSVLAALAFRDTFCAGTSLYGIGDLTALATDTHKFESRYLDGLVAPWPAGRTTYLERSPLTCPENIRCPVIFFQGLKDKVVPPNQARAMHSALANQGITTALVTFENEAHGFRQAEAIIDQLELELTFYGRLFGFEVYPNRQDLDDYLSNP</sequence>
<dbReference type="InterPro" id="IPR001375">
    <property type="entry name" value="Peptidase_S9_cat"/>
</dbReference>
<organism evidence="2 3">
    <name type="scientific">Simiduia agarivorans (strain DSM 21679 / JCM 13881 / BCRC 17597 / SA1)</name>
    <dbReference type="NCBI Taxonomy" id="1117647"/>
    <lineage>
        <taxon>Bacteria</taxon>
        <taxon>Pseudomonadati</taxon>
        <taxon>Pseudomonadota</taxon>
        <taxon>Gammaproteobacteria</taxon>
        <taxon>Cellvibrionales</taxon>
        <taxon>Cellvibrionaceae</taxon>
        <taxon>Simiduia</taxon>
    </lineage>
</organism>
<evidence type="ECO:0000259" key="1">
    <source>
        <dbReference type="Pfam" id="PF00326"/>
    </source>
</evidence>
<dbReference type="Proteomes" id="UP000000466">
    <property type="component" value="Chromosome"/>
</dbReference>
<dbReference type="AlphaFoldDB" id="K4KJ46"/>
<dbReference type="EMBL" id="CP003746">
    <property type="protein sequence ID" value="AFU98200.2"/>
    <property type="molecule type" value="Genomic_DNA"/>
</dbReference>
<dbReference type="RefSeq" id="WP_016389226.1">
    <property type="nucleotide sequence ID" value="NC_018868.3"/>
</dbReference>
<dbReference type="InterPro" id="IPR011659">
    <property type="entry name" value="WD40"/>
</dbReference>
<dbReference type="InterPro" id="IPR050585">
    <property type="entry name" value="Xaa-Pro_dipeptidyl-ppase/CocE"/>
</dbReference>
<accession>K4KJ46</accession>
<dbReference type="SUPFAM" id="SSF53474">
    <property type="entry name" value="alpha/beta-Hydrolases"/>
    <property type="match status" value="1"/>
</dbReference>
<dbReference type="GO" id="GO:0008236">
    <property type="term" value="F:serine-type peptidase activity"/>
    <property type="evidence" value="ECO:0007669"/>
    <property type="project" value="InterPro"/>
</dbReference>
<evidence type="ECO:0000313" key="3">
    <source>
        <dbReference type="Proteomes" id="UP000000466"/>
    </source>
</evidence>
<reference evidence="2 3" key="1">
    <citation type="journal article" date="2013" name="Genome Announc.">
        <title>Complete genome sequence of Simiduia agarivorans SA1(T), a marine bacterium able to degrade a variety of polysaccharides.</title>
        <authorList>
            <person name="Lin S.Y."/>
            <person name="Shieh W.Y."/>
            <person name="Chen J.S."/>
            <person name="Tang S.L."/>
        </authorList>
    </citation>
    <scope>NUCLEOTIDE SEQUENCE [LARGE SCALE GENOMIC DNA]</scope>
    <source>
        <strain evidence="3">DSM 21679 / JCM 13881 / BCRC 17597 / SA1</strain>
    </source>
</reference>
<proteinExistence type="predicted"/>
<dbReference type="Gene3D" id="2.120.10.30">
    <property type="entry name" value="TolB, C-terminal domain"/>
    <property type="match status" value="1"/>
</dbReference>
<feature type="domain" description="Peptidase S9 prolyl oligopeptidase catalytic" evidence="1">
    <location>
        <begin position="421"/>
        <end position="627"/>
    </location>
</feature>
<dbReference type="Pfam" id="PF07676">
    <property type="entry name" value="PD40"/>
    <property type="match status" value="1"/>
</dbReference>
<dbReference type="PANTHER" id="PTHR43056">
    <property type="entry name" value="PEPTIDASE S9 PROLYL OLIGOPEPTIDASE"/>
    <property type="match status" value="1"/>
</dbReference>
<keyword evidence="3" id="KW-1185">Reference proteome</keyword>
<dbReference type="GO" id="GO:0006508">
    <property type="term" value="P:proteolysis"/>
    <property type="evidence" value="ECO:0007669"/>
    <property type="project" value="InterPro"/>
</dbReference>
<dbReference type="SUPFAM" id="SSF82171">
    <property type="entry name" value="DPP6 N-terminal domain-like"/>
    <property type="match status" value="1"/>
</dbReference>
<dbReference type="HOGENOM" id="CLU_012236_1_0_6"/>